<name>A0AAN9LGW4_PHACN</name>
<dbReference type="Proteomes" id="UP001374584">
    <property type="component" value="Unassembled WGS sequence"/>
</dbReference>
<proteinExistence type="predicted"/>
<keyword evidence="2" id="KW-1185">Reference proteome</keyword>
<dbReference type="AlphaFoldDB" id="A0AAN9LGW4"/>
<dbReference type="EMBL" id="JAYMYR010000010">
    <property type="protein sequence ID" value="KAK7335699.1"/>
    <property type="molecule type" value="Genomic_DNA"/>
</dbReference>
<sequence length="113" mass="12850">MPRLIRLVRIVATEVRPAIFLSDQGENVSCIEKDMDHRKEDGDAHMVKGRLCPLRSDCANKTPLSCQHIYGSRKPRLAMSYDKEGGHGKLVLFFSCRLQDTPFVYALLTLCRN</sequence>
<organism evidence="1 2">
    <name type="scientific">Phaseolus coccineus</name>
    <name type="common">Scarlet runner bean</name>
    <name type="synonym">Phaseolus multiflorus</name>
    <dbReference type="NCBI Taxonomy" id="3886"/>
    <lineage>
        <taxon>Eukaryota</taxon>
        <taxon>Viridiplantae</taxon>
        <taxon>Streptophyta</taxon>
        <taxon>Embryophyta</taxon>
        <taxon>Tracheophyta</taxon>
        <taxon>Spermatophyta</taxon>
        <taxon>Magnoliopsida</taxon>
        <taxon>eudicotyledons</taxon>
        <taxon>Gunneridae</taxon>
        <taxon>Pentapetalae</taxon>
        <taxon>rosids</taxon>
        <taxon>fabids</taxon>
        <taxon>Fabales</taxon>
        <taxon>Fabaceae</taxon>
        <taxon>Papilionoideae</taxon>
        <taxon>50 kb inversion clade</taxon>
        <taxon>NPAAA clade</taxon>
        <taxon>indigoferoid/millettioid clade</taxon>
        <taxon>Phaseoleae</taxon>
        <taxon>Phaseolus</taxon>
    </lineage>
</organism>
<evidence type="ECO:0000313" key="1">
    <source>
        <dbReference type="EMBL" id="KAK7335699.1"/>
    </source>
</evidence>
<comment type="caution">
    <text evidence="1">The sequence shown here is derived from an EMBL/GenBank/DDBJ whole genome shotgun (WGS) entry which is preliminary data.</text>
</comment>
<gene>
    <name evidence="1" type="ORF">VNO80_27683</name>
</gene>
<reference evidence="1 2" key="1">
    <citation type="submission" date="2024-01" db="EMBL/GenBank/DDBJ databases">
        <title>The genomes of 5 underutilized Papilionoideae crops provide insights into root nodulation and disease resistanc.</title>
        <authorList>
            <person name="Jiang F."/>
        </authorList>
    </citation>
    <scope>NUCLEOTIDE SEQUENCE [LARGE SCALE GENOMIC DNA]</scope>
    <source>
        <strain evidence="1">JINMINGXINNONG_FW02</strain>
        <tissue evidence="1">Leaves</tissue>
    </source>
</reference>
<accession>A0AAN9LGW4</accession>
<protein>
    <submittedName>
        <fullName evidence="1">Uncharacterized protein</fullName>
    </submittedName>
</protein>
<evidence type="ECO:0000313" key="2">
    <source>
        <dbReference type="Proteomes" id="UP001374584"/>
    </source>
</evidence>